<accession>A0ABW3HW13</accession>
<organism evidence="1 2">
    <name type="scientific">Paenibacillus chungangensis</name>
    <dbReference type="NCBI Taxonomy" id="696535"/>
    <lineage>
        <taxon>Bacteria</taxon>
        <taxon>Bacillati</taxon>
        <taxon>Bacillota</taxon>
        <taxon>Bacilli</taxon>
        <taxon>Bacillales</taxon>
        <taxon>Paenibacillaceae</taxon>
        <taxon>Paenibacillus</taxon>
    </lineage>
</organism>
<name>A0ABW3HW13_9BACL</name>
<protein>
    <submittedName>
        <fullName evidence="1">Uncharacterized protein</fullName>
    </submittedName>
</protein>
<dbReference type="EMBL" id="JBHTJZ010000063">
    <property type="protein sequence ID" value="MFD0961688.1"/>
    <property type="molecule type" value="Genomic_DNA"/>
</dbReference>
<comment type="caution">
    <text evidence="1">The sequence shown here is derived from an EMBL/GenBank/DDBJ whole genome shotgun (WGS) entry which is preliminary data.</text>
</comment>
<proteinExistence type="predicted"/>
<sequence>MNALPLIEGTMAGSFSEVPLVSAGQLSDDWHIEKIVGELSDHELLVSDCAGKILVWNNKDKSCRIVDGLKLDSPEAHVINLGRIPVSSNNILAVQDIPSDQPHRIRIVKAV</sequence>
<keyword evidence="2" id="KW-1185">Reference proteome</keyword>
<gene>
    <name evidence="1" type="ORF">ACFQ2I_20285</name>
</gene>
<evidence type="ECO:0000313" key="2">
    <source>
        <dbReference type="Proteomes" id="UP001596989"/>
    </source>
</evidence>
<evidence type="ECO:0000313" key="1">
    <source>
        <dbReference type="EMBL" id="MFD0961688.1"/>
    </source>
</evidence>
<dbReference type="Proteomes" id="UP001596989">
    <property type="component" value="Unassembled WGS sequence"/>
</dbReference>
<reference evidence="2" key="1">
    <citation type="journal article" date="2019" name="Int. J. Syst. Evol. Microbiol.">
        <title>The Global Catalogue of Microorganisms (GCM) 10K type strain sequencing project: providing services to taxonomists for standard genome sequencing and annotation.</title>
        <authorList>
            <consortium name="The Broad Institute Genomics Platform"/>
            <consortium name="The Broad Institute Genome Sequencing Center for Infectious Disease"/>
            <person name="Wu L."/>
            <person name="Ma J."/>
        </authorList>
    </citation>
    <scope>NUCLEOTIDE SEQUENCE [LARGE SCALE GENOMIC DNA]</scope>
    <source>
        <strain evidence="2">CCUG 59129</strain>
    </source>
</reference>
<dbReference type="RefSeq" id="WP_377567499.1">
    <property type="nucleotide sequence ID" value="NZ_JBHTJZ010000063.1"/>
</dbReference>